<evidence type="ECO:0000259" key="9">
    <source>
        <dbReference type="PROSITE" id="PS51202"/>
    </source>
</evidence>
<dbReference type="InterPro" id="IPR036721">
    <property type="entry name" value="RCK_C_sf"/>
</dbReference>
<organism evidence="10 11">
    <name type="scientific">Shimia haliotis</name>
    <dbReference type="NCBI Taxonomy" id="1280847"/>
    <lineage>
        <taxon>Bacteria</taxon>
        <taxon>Pseudomonadati</taxon>
        <taxon>Pseudomonadota</taxon>
        <taxon>Alphaproteobacteria</taxon>
        <taxon>Rhodobacterales</taxon>
        <taxon>Roseobacteraceae</taxon>
    </lineage>
</organism>
<dbReference type="AlphaFoldDB" id="A0A1I4HL07"/>
<feature type="domain" description="RCK C-terminal" evidence="9">
    <location>
        <begin position="353"/>
        <end position="438"/>
    </location>
</feature>
<dbReference type="InterPro" id="IPR050144">
    <property type="entry name" value="AAE_transporter"/>
</dbReference>
<dbReference type="Proteomes" id="UP000198851">
    <property type="component" value="Unassembled WGS sequence"/>
</dbReference>
<evidence type="ECO:0000256" key="8">
    <source>
        <dbReference type="SAM" id="Phobius"/>
    </source>
</evidence>
<dbReference type="GO" id="GO:0005886">
    <property type="term" value="C:plasma membrane"/>
    <property type="evidence" value="ECO:0007669"/>
    <property type="project" value="UniProtKB-SubCell"/>
</dbReference>
<feature type="transmembrane region" description="Helical" evidence="8">
    <location>
        <begin position="177"/>
        <end position="199"/>
    </location>
</feature>
<feature type="transmembrane region" description="Helical" evidence="8">
    <location>
        <begin position="474"/>
        <end position="494"/>
    </location>
</feature>
<feature type="transmembrane region" description="Helical" evidence="8">
    <location>
        <begin position="147"/>
        <end position="171"/>
    </location>
</feature>
<keyword evidence="4" id="KW-1003">Cell membrane</keyword>
<feature type="transmembrane region" description="Helical" evidence="8">
    <location>
        <begin position="539"/>
        <end position="563"/>
    </location>
</feature>
<keyword evidence="6 8" id="KW-1133">Transmembrane helix</keyword>
<dbReference type="EMBL" id="FOSZ01000014">
    <property type="protein sequence ID" value="SFL42919.1"/>
    <property type="molecule type" value="Genomic_DNA"/>
</dbReference>
<dbReference type="PROSITE" id="PS51202">
    <property type="entry name" value="RCK_C"/>
    <property type="match status" value="2"/>
</dbReference>
<reference evidence="11" key="1">
    <citation type="submission" date="2016-10" db="EMBL/GenBank/DDBJ databases">
        <authorList>
            <person name="Varghese N."/>
            <person name="Submissions S."/>
        </authorList>
    </citation>
    <scope>NUCLEOTIDE SEQUENCE [LARGE SCALE GENOMIC DNA]</scope>
    <source>
        <strain evidence="11">DSM 28453</strain>
    </source>
</reference>
<keyword evidence="3" id="KW-0813">Transport</keyword>
<feature type="domain" description="RCK C-terminal" evidence="9">
    <location>
        <begin position="272"/>
        <end position="344"/>
    </location>
</feature>
<evidence type="ECO:0000256" key="6">
    <source>
        <dbReference type="ARBA" id="ARBA00022989"/>
    </source>
</evidence>
<dbReference type="GO" id="GO:0008324">
    <property type="term" value="F:monoatomic cation transmembrane transporter activity"/>
    <property type="evidence" value="ECO:0007669"/>
    <property type="project" value="InterPro"/>
</dbReference>
<feature type="transmembrane region" description="Helical" evidence="8">
    <location>
        <begin position="220"/>
        <end position="241"/>
    </location>
</feature>
<proteinExistence type="inferred from homology"/>
<keyword evidence="11" id="KW-1185">Reference proteome</keyword>
<dbReference type="InterPro" id="IPR006037">
    <property type="entry name" value="RCK_C"/>
</dbReference>
<evidence type="ECO:0000256" key="4">
    <source>
        <dbReference type="ARBA" id="ARBA00022475"/>
    </source>
</evidence>
<name>A0A1I4HL07_9RHOB</name>
<evidence type="ECO:0000256" key="5">
    <source>
        <dbReference type="ARBA" id="ARBA00022692"/>
    </source>
</evidence>
<dbReference type="GO" id="GO:0006813">
    <property type="term" value="P:potassium ion transport"/>
    <property type="evidence" value="ECO:0007669"/>
    <property type="project" value="InterPro"/>
</dbReference>
<dbReference type="Pfam" id="PF06826">
    <property type="entry name" value="Asp-Al_Ex"/>
    <property type="match status" value="2"/>
</dbReference>
<protein>
    <submittedName>
        <fullName evidence="10">Putative transport protein</fullName>
    </submittedName>
</protein>
<keyword evidence="5 8" id="KW-0812">Transmembrane</keyword>
<dbReference type="PANTHER" id="PTHR30445">
    <property type="entry name" value="K(+)_H(+) ANTIPORTER SUBUNIT KHTT"/>
    <property type="match status" value="1"/>
</dbReference>
<dbReference type="InterPro" id="IPR006512">
    <property type="entry name" value="YidE_YbjL"/>
</dbReference>
<dbReference type="STRING" id="1280847.SAMN04488036_11428"/>
<evidence type="ECO:0000256" key="1">
    <source>
        <dbReference type="ARBA" id="ARBA00004651"/>
    </source>
</evidence>
<comment type="similarity">
    <text evidence="2">Belongs to the AAE transporter (TC 2.A.81) family.</text>
</comment>
<dbReference type="SUPFAM" id="SSF116726">
    <property type="entry name" value="TrkA C-terminal domain-like"/>
    <property type="match status" value="2"/>
</dbReference>
<feature type="transmembrane region" description="Helical" evidence="8">
    <location>
        <begin position="605"/>
        <end position="624"/>
    </location>
</feature>
<dbReference type="PANTHER" id="PTHR30445:SF9">
    <property type="match status" value="1"/>
</dbReference>
<sequence>MLRLVQFCGRTLPAMFIMLMLSAIASTAQEPVPDSVGGAALQIFEPVLESGIHGFFELLDKQPFVFLLLALAIGYPLGRVAIAGISLGPTAGTLLTGIVISLTAKVAFDIQYEIPGLVSTIFLLFFMYALGLKVGPQFFAGLRSGGLAFITIAVVVWALNWIIAFGGAQIAGLDPGYAPGIISGSYTITAVIGVATSAVQSGAYVPPEGLTAEQIGANMAAGYAISYVLSSVGIILLIRYLPSLFGYDAKAEAAKAEESMSDGATEPVPGAAESLTLGFSPYDIRAYRVEHTALIGKSVEALHHAHPNAPILRVLRGGQVIEPEVDPIIEAGDIVAVRADVHGLILQGEEVIGPEVDIAVARDVALEVADVHVGSRDIAGKTLGQLGEDIGYGLQLKALFRHGEQIAAGANTVIQRGDVARLVGPKWAVDRVGVKVGGKPIVETTLTEVTWMAIAMMVGYLVGIISVSVGGIPFALGTSAGCLLAGIFVSYFRSMNPEIGGPVSEGARSFLQDIGLNMFVAVLAANVGPQILQSFQGATVIWIALIGSTAALLPPFIGFLIGVKVFRLNPILSDGAAAGARNSTPGLNAIVAESGSAVAAVPYPLTYAVTTVLALIGGYVAMILS</sequence>
<evidence type="ECO:0000256" key="2">
    <source>
        <dbReference type="ARBA" id="ARBA00009854"/>
    </source>
</evidence>
<feature type="transmembrane region" description="Helical" evidence="8">
    <location>
        <begin position="89"/>
        <end position="108"/>
    </location>
</feature>
<evidence type="ECO:0000256" key="7">
    <source>
        <dbReference type="ARBA" id="ARBA00023136"/>
    </source>
</evidence>
<gene>
    <name evidence="10" type="ORF">SAMN04488036_11428</name>
</gene>
<feature type="transmembrane region" description="Helical" evidence="8">
    <location>
        <begin position="12"/>
        <end position="28"/>
    </location>
</feature>
<evidence type="ECO:0000313" key="10">
    <source>
        <dbReference type="EMBL" id="SFL42919.1"/>
    </source>
</evidence>
<evidence type="ECO:0000256" key="3">
    <source>
        <dbReference type="ARBA" id="ARBA00022448"/>
    </source>
</evidence>
<feature type="transmembrane region" description="Helical" evidence="8">
    <location>
        <begin position="514"/>
        <end position="532"/>
    </location>
</feature>
<dbReference type="Gene3D" id="3.30.70.1450">
    <property type="entry name" value="Regulator of K+ conductance, C-terminal domain"/>
    <property type="match status" value="2"/>
</dbReference>
<dbReference type="RefSeq" id="WP_212611567.1">
    <property type="nucleotide sequence ID" value="NZ_FOSZ01000014.1"/>
</dbReference>
<comment type="subcellular location">
    <subcellularLocation>
        <location evidence="1">Cell membrane</location>
        <topology evidence="1">Multi-pass membrane protein</topology>
    </subcellularLocation>
</comment>
<feature type="transmembrane region" description="Helical" evidence="8">
    <location>
        <begin position="114"/>
        <end position="135"/>
    </location>
</feature>
<accession>A0A1I4HL07</accession>
<keyword evidence="7 8" id="KW-0472">Membrane</keyword>
<evidence type="ECO:0000313" key="11">
    <source>
        <dbReference type="Proteomes" id="UP000198851"/>
    </source>
</evidence>